<feature type="repeat" description="TPR" evidence="3">
    <location>
        <begin position="640"/>
        <end position="673"/>
    </location>
</feature>
<dbReference type="Pfam" id="PF13181">
    <property type="entry name" value="TPR_8"/>
    <property type="match status" value="3"/>
</dbReference>
<dbReference type="PROSITE" id="PS50005">
    <property type="entry name" value="TPR"/>
    <property type="match status" value="2"/>
</dbReference>
<evidence type="ECO:0000256" key="1">
    <source>
        <dbReference type="ARBA" id="ARBA00022737"/>
    </source>
</evidence>
<dbReference type="InterPro" id="IPR011990">
    <property type="entry name" value="TPR-like_helical_dom_sf"/>
</dbReference>
<accession>A0A174EGR8</accession>
<organism evidence="4 5">
    <name type="scientific">Bacteroides finegoldii</name>
    <dbReference type="NCBI Taxonomy" id="338188"/>
    <lineage>
        <taxon>Bacteria</taxon>
        <taxon>Pseudomonadati</taxon>
        <taxon>Bacteroidota</taxon>
        <taxon>Bacteroidia</taxon>
        <taxon>Bacteroidales</taxon>
        <taxon>Bacteroidaceae</taxon>
        <taxon>Bacteroides</taxon>
    </lineage>
</organism>
<name>A0A174EGR8_9BACE</name>
<keyword evidence="2 3" id="KW-0802">TPR repeat</keyword>
<evidence type="ECO:0000256" key="3">
    <source>
        <dbReference type="PROSITE-ProRule" id="PRU00339"/>
    </source>
</evidence>
<reference evidence="4 5" key="1">
    <citation type="submission" date="2015-09" db="EMBL/GenBank/DDBJ databases">
        <authorList>
            <consortium name="Pathogen Informatics"/>
        </authorList>
    </citation>
    <scope>NUCLEOTIDE SEQUENCE [LARGE SCALE GENOMIC DNA]</scope>
    <source>
        <strain evidence="4 5">2789STDY5608840</strain>
    </source>
</reference>
<dbReference type="EMBL" id="CYZH01000008">
    <property type="protein sequence ID" value="CUO36477.1"/>
    <property type="molecule type" value="Genomic_DNA"/>
</dbReference>
<dbReference type="PANTHER" id="PTHR45586">
    <property type="entry name" value="TPR REPEAT-CONTAINING PROTEIN PA4667"/>
    <property type="match status" value="1"/>
</dbReference>
<evidence type="ECO:0000256" key="2">
    <source>
        <dbReference type="ARBA" id="ARBA00022803"/>
    </source>
</evidence>
<dbReference type="PANTHER" id="PTHR45586:SF1">
    <property type="entry name" value="LIPOPOLYSACCHARIDE ASSEMBLY PROTEIN B"/>
    <property type="match status" value="1"/>
</dbReference>
<dbReference type="SMART" id="SM00028">
    <property type="entry name" value="TPR"/>
    <property type="match status" value="6"/>
</dbReference>
<feature type="repeat" description="TPR" evidence="3">
    <location>
        <begin position="538"/>
        <end position="571"/>
    </location>
</feature>
<evidence type="ECO:0000313" key="5">
    <source>
        <dbReference type="Proteomes" id="UP000095517"/>
    </source>
</evidence>
<proteinExistence type="predicted"/>
<dbReference type="SUPFAM" id="SSF48452">
    <property type="entry name" value="TPR-like"/>
    <property type="match status" value="1"/>
</dbReference>
<evidence type="ECO:0000313" key="4">
    <source>
        <dbReference type="EMBL" id="CUO36477.1"/>
    </source>
</evidence>
<dbReference type="STRING" id="338188.ERS852397_01883"/>
<dbReference type="AlphaFoldDB" id="A0A174EGR8"/>
<gene>
    <name evidence="4" type="ORF">ERS852397_01883</name>
</gene>
<protein>
    <submittedName>
        <fullName evidence="4">Tetratricopeptide repeat protein</fullName>
    </submittedName>
</protein>
<dbReference type="Gene3D" id="1.25.40.10">
    <property type="entry name" value="Tetratricopeptide repeat domain"/>
    <property type="match status" value="1"/>
</dbReference>
<sequence length="737" mass="86997">MNEKTINEQYAYIYSLLEDRRLKEALIQLESLLWQCSDWDLRTRLEQLQTSYKYMLDYMRQGANDPERWNLYQKMLTDTWAIADQSRLLMLDNASSNYYHKVRRTPTSPDLANYGIKTILHILESFNDDLAVSGLLSDTKMDEVLKRHEDTLKFMFVRVWTNSAWTPQDEEEAQAMLASELLPGEDLCLFTSAVTLSLMESFDVRKIMWLLNAYSHSNVSVSQRALVGVMIIFHIYRNRLIFYPEILKRVDLMDEIPTFRKEVARVYHQMLLCQETEKIDKKMREEIIPEMLKSVSSMKNMRFDLEENDEENDDKNPDWEDTFEKSGLGDKLREMSELQLEGADVYMSTFAALKSYPFFREVQNWFYPFSKQHSSVLKALKKTGNKGNTVLDLILEAGIFSNSDKYSLFFTIHQLPQAQQEMMLSQLNEQQMNELMENSNSNPEMIKRLNESPGAISNQYLHDLYRFFKLSVRRQEFRDIFQDKLDFHNVPALDNILYWADVLFPIADFYISKERWEEAVEIYKELEEIGEFEGDDIADGYQKFGYVLQKTKQYEEAIQAYLKADTLKPDNIWNNRHLATCYRLTKNYRAALTYYKKVEEVAPEDANVIFYIGNCLAEMEQYEEALNYFFKLDFIKSNCVKAWRGIGWCSFISRKYEQAMKYYEKIIGQKPQAIDYMNAGHVAWVMGDIQKAVTFYEKAIIACESREHFLEMFHKDEEALLKQGVREEDIPLMLDLL</sequence>
<dbReference type="RefSeq" id="WP_022275521.1">
    <property type="nucleotide sequence ID" value="NZ_CABIXA010000008.1"/>
</dbReference>
<keyword evidence="1" id="KW-0677">Repeat</keyword>
<dbReference type="InterPro" id="IPR051012">
    <property type="entry name" value="CellSynth/LPSAsmb/PSIAsmb"/>
</dbReference>
<dbReference type="InterPro" id="IPR019734">
    <property type="entry name" value="TPR_rpt"/>
</dbReference>
<dbReference type="Proteomes" id="UP000095517">
    <property type="component" value="Unassembled WGS sequence"/>
</dbReference>